<accession>A0ACC2ISD3</accession>
<name>A0ACC2ISD3_9PEZI</name>
<evidence type="ECO:0000313" key="2">
    <source>
        <dbReference type="Proteomes" id="UP001153334"/>
    </source>
</evidence>
<dbReference type="Proteomes" id="UP001153334">
    <property type="component" value="Unassembled WGS sequence"/>
</dbReference>
<reference evidence="1" key="1">
    <citation type="submission" date="2022-11" db="EMBL/GenBank/DDBJ databases">
        <title>Genome Sequence of Nemania bipapillata.</title>
        <authorList>
            <person name="Buettner E."/>
        </authorList>
    </citation>
    <scope>NUCLEOTIDE SEQUENCE</scope>
    <source>
        <strain evidence="1">CP14</strain>
    </source>
</reference>
<comment type="caution">
    <text evidence="1">The sequence shown here is derived from an EMBL/GenBank/DDBJ whole genome shotgun (WGS) entry which is preliminary data.</text>
</comment>
<evidence type="ECO:0000313" key="1">
    <source>
        <dbReference type="EMBL" id="KAJ8118072.1"/>
    </source>
</evidence>
<proteinExistence type="predicted"/>
<sequence length="193" mass="21428">MIEPTPEFQRFYNQTRQEMDRQRFEHHVAESSLEPPQAESMSRSTTSDSLPSPSTVYSHAGDSNAPLSPDPTIEAAKSKPHRGRRRGPLDMETRIKTAFKRKFKLTCTYHRAKKTSCNCHDFSKLEEGYLESLGAKEHNASQGRLDKPFGELGTFGTGGAGDAAPTAHLRYNNIDFPGGAAAYTLAYTHTGYD</sequence>
<organism evidence="1 2">
    <name type="scientific">Nemania bipapillata</name>
    <dbReference type="NCBI Taxonomy" id="110536"/>
    <lineage>
        <taxon>Eukaryota</taxon>
        <taxon>Fungi</taxon>
        <taxon>Dikarya</taxon>
        <taxon>Ascomycota</taxon>
        <taxon>Pezizomycotina</taxon>
        <taxon>Sordariomycetes</taxon>
        <taxon>Xylariomycetidae</taxon>
        <taxon>Xylariales</taxon>
        <taxon>Xylariaceae</taxon>
        <taxon>Nemania</taxon>
    </lineage>
</organism>
<gene>
    <name evidence="1" type="ORF">ONZ43_g4065</name>
</gene>
<dbReference type="EMBL" id="JAPESX010001039">
    <property type="protein sequence ID" value="KAJ8118072.1"/>
    <property type="molecule type" value="Genomic_DNA"/>
</dbReference>
<protein>
    <submittedName>
        <fullName evidence="1">Uncharacterized protein</fullName>
    </submittedName>
</protein>
<keyword evidence="2" id="KW-1185">Reference proteome</keyword>